<dbReference type="InterPro" id="IPR003664">
    <property type="entry name" value="FA_synthesis"/>
</dbReference>
<comment type="pathway">
    <text evidence="10">Lipid metabolism; phospholipid metabolism.</text>
</comment>
<dbReference type="HAMAP" id="MF_00019">
    <property type="entry name" value="PlsX"/>
    <property type="match status" value="1"/>
</dbReference>
<dbReference type="PIRSF" id="PIRSF002465">
    <property type="entry name" value="Phsphlp_syn_PlsX"/>
    <property type="match status" value="1"/>
</dbReference>
<comment type="subunit">
    <text evidence="9 10">Homodimer. Probably interacts with PlsY.</text>
</comment>
<keyword evidence="4 10" id="KW-0808">Transferase</keyword>
<dbReference type="GO" id="GO:0043811">
    <property type="term" value="F:phosphate:acyl-[acyl carrier protein] acyltransferase activity"/>
    <property type="evidence" value="ECO:0007669"/>
    <property type="project" value="UniProtKB-EC"/>
</dbReference>
<gene>
    <name evidence="10 11" type="primary">plsX</name>
    <name evidence="11" type="ORF">AB8S09_00630</name>
</gene>
<evidence type="ECO:0000256" key="6">
    <source>
        <dbReference type="ARBA" id="ARBA00023209"/>
    </source>
</evidence>
<dbReference type="Gene3D" id="3.40.718.10">
    <property type="entry name" value="Isopropylmalate Dehydrogenase"/>
    <property type="match status" value="1"/>
</dbReference>
<dbReference type="PANTHER" id="PTHR30100">
    <property type="entry name" value="FATTY ACID/PHOSPHOLIPID SYNTHESIS PROTEIN PLSX"/>
    <property type="match status" value="1"/>
</dbReference>
<evidence type="ECO:0000256" key="5">
    <source>
        <dbReference type="ARBA" id="ARBA00023098"/>
    </source>
</evidence>
<dbReference type="EMBL" id="JBGFFE010000001">
    <property type="protein sequence ID" value="MEY8762151.1"/>
    <property type="molecule type" value="Genomic_DNA"/>
</dbReference>
<evidence type="ECO:0000256" key="2">
    <source>
        <dbReference type="ARBA" id="ARBA00022490"/>
    </source>
</evidence>
<evidence type="ECO:0000256" key="4">
    <source>
        <dbReference type="ARBA" id="ARBA00022679"/>
    </source>
</evidence>
<dbReference type="EC" id="2.3.1.274" evidence="8 10"/>
<keyword evidence="2 10" id="KW-0963">Cytoplasm</keyword>
<comment type="caution">
    <text evidence="11">The sequence shown here is derived from an EMBL/GenBank/DDBJ whole genome shotgun (WGS) entry which is preliminary data.</text>
</comment>
<dbReference type="Proteomes" id="UP001565220">
    <property type="component" value="Unassembled WGS sequence"/>
</dbReference>
<evidence type="ECO:0000256" key="10">
    <source>
        <dbReference type="HAMAP-Rule" id="MF_00019"/>
    </source>
</evidence>
<keyword evidence="5 10" id="KW-0443">Lipid metabolism</keyword>
<dbReference type="Pfam" id="PF02504">
    <property type="entry name" value="FA_synthesis"/>
    <property type="match status" value="1"/>
</dbReference>
<evidence type="ECO:0000256" key="8">
    <source>
        <dbReference type="ARBA" id="ARBA00024069"/>
    </source>
</evidence>
<name>A0ABV4DV88_9CLOT</name>
<dbReference type="RefSeq" id="WP_294180440.1">
    <property type="nucleotide sequence ID" value="NZ_JBGFFE010000001.1"/>
</dbReference>
<evidence type="ECO:0000256" key="3">
    <source>
        <dbReference type="ARBA" id="ARBA00022516"/>
    </source>
</evidence>
<dbReference type="SUPFAM" id="SSF53659">
    <property type="entry name" value="Isocitrate/Isopropylmalate dehydrogenase-like"/>
    <property type="match status" value="1"/>
</dbReference>
<accession>A0ABV4DV88</accession>
<dbReference type="InterPro" id="IPR012281">
    <property type="entry name" value="Phospholipid_synth_PlsX-like"/>
</dbReference>
<evidence type="ECO:0000256" key="9">
    <source>
        <dbReference type="ARBA" id="ARBA00046608"/>
    </source>
</evidence>
<keyword evidence="12" id="KW-1185">Reference proteome</keyword>
<comment type="subcellular location">
    <subcellularLocation>
        <location evidence="10">Cytoplasm</location>
    </subcellularLocation>
    <text evidence="10">Associated with the membrane possibly through PlsY.</text>
</comment>
<protein>
    <recommendedName>
        <fullName evidence="8 10">Phosphate acyltransferase</fullName>
        <ecNumber evidence="8 10">2.3.1.274</ecNumber>
    </recommendedName>
    <alternativeName>
        <fullName evidence="10">Acyl-ACP phosphotransacylase</fullName>
    </alternativeName>
    <alternativeName>
        <fullName evidence="10">Acyl-[acyl-carrier-protein]--phosphate acyltransferase</fullName>
    </alternativeName>
    <alternativeName>
        <fullName evidence="10">Phosphate-acyl-ACP acyltransferase</fullName>
    </alternativeName>
</protein>
<evidence type="ECO:0000313" key="12">
    <source>
        <dbReference type="Proteomes" id="UP001565220"/>
    </source>
</evidence>
<evidence type="ECO:0000313" key="11">
    <source>
        <dbReference type="EMBL" id="MEY8762151.1"/>
    </source>
</evidence>
<keyword evidence="6 10" id="KW-0594">Phospholipid biosynthesis</keyword>
<comment type="function">
    <text evidence="10">Catalyzes the reversible formation of acyl-phosphate (acyl-PO(4)) from acyl-[acyl-carrier-protein] (acyl-ACP). This enzyme utilizes acyl-ACP as fatty acyl donor, but not acyl-CoA.</text>
</comment>
<keyword evidence="11" id="KW-0012">Acyltransferase</keyword>
<reference evidence="11 12" key="1">
    <citation type="submission" date="2024-08" db="EMBL/GenBank/DDBJ databases">
        <title>Clostridium lapicellarii sp. nov., and Clostridium renhuaiense sp. nov., two species isolated from the mud in a fermentation cellar used for producing sauce-flavour Chinese liquors.</title>
        <authorList>
            <person name="Yang F."/>
            <person name="Wang H."/>
            <person name="Chen L.Q."/>
            <person name="Zhou N."/>
            <person name="Lu J.J."/>
            <person name="Pu X.X."/>
            <person name="Wan B."/>
            <person name="Wang L."/>
            <person name="Liu S.J."/>
        </authorList>
    </citation>
    <scope>NUCLEOTIDE SEQUENCE [LARGE SCALE GENOMIC DNA]</scope>
    <source>
        <strain evidence="11 12">MT-113</strain>
    </source>
</reference>
<dbReference type="NCBIfam" id="TIGR00182">
    <property type="entry name" value="plsX"/>
    <property type="match status" value="1"/>
</dbReference>
<proteinExistence type="inferred from homology"/>
<keyword evidence="3 10" id="KW-0444">Lipid biosynthesis</keyword>
<comment type="similarity">
    <text evidence="10">Belongs to the PlsX family.</text>
</comment>
<comment type="catalytic activity">
    <reaction evidence="1 10">
        <text>a fatty acyl-[ACP] + phosphate = an acyl phosphate + holo-[ACP]</text>
        <dbReference type="Rhea" id="RHEA:42292"/>
        <dbReference type="Rhea" id="RHEA-COMP:9685"/>
        <dbReference type="Rhea" id="RHEA-COMP:14125"/>
        <dbReference type="ChEBI" id="CHEBI:43474"/>
        <dbReference type="ChEBI" id="CHEBI:59918"/>
        <dbReference type="ChEBI" id="CHEBI:64479"/>
        <dbReference type="ChEBI" id="CHEBI:138651"/>
        <dbReference type="EC" id="2.3.1.274"/>
    </reaction>
</comment>
<keyword evidence="7 10" id="KW-1208">Phospholipid metabolism</keyword>
<evidence type="ECO:0000256" key="1">
    <source>
        <dbReference type="ARBA" id="ARBA00001232"/>
    </source>
</evidence>
<organism evidence="11 12">
    <name type="scientific">Clostridium lapidicellarium</name>
    <dbReference type="NCBI Taxonomy" id="3240931"/>
    <lineage>
        <taxon>Bacteria</taxon>
        <taxon>Bacillati</taxon>
        <taxon>Bacillota</taxon>
        <taxon>Clostridia</taxon>
        <taxon>Eubacteriales</taxon>
        <taxon>Clostridiaceae</taxon>
        <taxon>Clostridium</taxon>
    </lineage>
</organism>
<sequence length="339" mass="36626">MVIAVDGMGGDFAPSAVVKGVVGAVKEENIDVIITGKEQKIREELSKYSYPEGKISILDTPEIITTEEAPVMAVRRKKNSSLVKALTLVKEHKADAVVSAGSTGAFMAGATLIVGRIRGIDRVALAPIVPGKNGSFMIIDAGANVDCKPQYLLQFSLMGKIYLENVLKRKNPSIGLVNIGVEEEKGNELTKNAYGILKKMDFNFVGNVEPRDIPTGNVDILVCDGMIGNTVLKMYEGVAVNLFAMLKDGIMKSFKNKVGGLILRPVFSEIKNKMDYSEYGGTAFLGSKGICIKAHGSSSGKAFKNAIKRALDCYYNNVVDKIKSEVEKIPKIEGNNIKK</sequence>
<dbReference type="PANTHER" id="PTHR30100:SF1">
    <property type="entry name" value="PHOSPHATE ACYLTRANSFERASE"/>
    <property type="match status" value="1"/>
</dbReference>
<evidence type="ECO:0000256" key="7">
    <source>
        <dbReference type="ARBA" id="ARBA00023264"/>
    </source>
</evidence>